<dbReference type="Pfam" id="PF22693">
    <property type="entry name" value="MACPF_1"/>
    <property type="match status" value="1"/>
</dbReference>
<accession>A0A0B7FT80</accession>
<keyword evidence="4" id="KW-1185">Reference proteome</keyword>
<dbReference type="Proteomes" id="UP000059188">
    <property type="component" value="Unassembled WGS sequence"/>
</dbReference>
<dbReference type="STRING" id="1108050.A0A0B7FT80"/>
<proteinExistence type="predicted"/>
<gene>
    <name evidence="3" type="ORF">RSOLAG1IB_09793</name>
</gene>
<evidence type="ECO:0000256" key="1">
    <source>
        <dbReference type="SAM" id="MobiDB-lite"/>
    </source>
</evidence>
<dbReference type="EMBL" id="LN679150">
    <property type="protein sequence ID" value="CEL61151.1"/>
    <property type="molecule type" value="Genomic_DNA"/>
</dbReference>
<feature type="compositionally biased region" description="Polar residues" evidence="1">
    <location>
        <begin position="144"/>
        <end position="166"/>
    </location>
</feature>
<evidence type="ECO:0000313" key="3">
    <source>
        <dbReference type="EMBL" id="CEL61151.1"/>
    </source>
</evidence>
<feature type="domain" description="MACPF-like" evidence="2">
    <location>
        <begin position="223"/>
        <end position="434"/>
    </location>
</feature>
<protein>
    <recommendedName>
        <fullName evidence="2">MACPF-like domain-containing protein</fullName>
    </recommendedName>
</protein>
<sequence>MDNKFKQSISIMKGPSISHVRPFVTLYVSDKVKTLEDLREMLRRFKYISSTEAFLDISLFPIHKEDEADHKWSDIVIDSLNMASQQGRGAKIHKTRGESEQQVSLSNSLAIDFPAPSVVIVSRPSDWGPVPPNMEHGKPDSSLEEVNQAKSRKSNQPTDGSSNIPNPVNVKILNKEQLDEVFEINNVFGGVSGLGVPGATNKIFESPRDLSQYIWPYDDSNVEIVSTSVEGEAHMMKKGSFTAGIDASFKWLGFQASISNSKTSEWSVSEKETEVIGIYRYPRAVIRLPLAILNPTETFRNELAAALADSWDMGLRKRRLASFFQDYGQFFASEVYLGGHLHTSKKTQYEKKEDRQTKIQDASASIQSGMAIPFGLKLNVDYSKEETNERKRIMEASQLLVEAVGGDTLLSSDLPRWCASVLPHENWRITKRSEMKLLVDIPSLVSFEQKIEIAKILGLEPVASA</sequence>
<dbReference type="AlphaFoldDB" id="A0A0B7FT80"/>
<evidence type="ECO:0000259" key="2">
    <source>
        <dbReference type="Pfam" id="PF22693"/>
    </source>
</evidence>
<reference evidence="3 4" key="1">
    <citation type="submission" date="2014-11" db="EMBL/GenBank/DDBJ databases">
        <authorList>
            <person name="Wibberg Daniel"/>
        </authorList>
    </citation>
    <scope>NUCLEOTIDE SEQUENCE [LARGE SCALE GENOMIC DNA]</scope>
    <source>
        <strain evidence="3">Rhizoctonia solani AG1-IB 7/3/14</strain>
    </source>
</reference>
<organism evidence="3 4">
    <name type="scientific">Thanatephorus cucumeris (strain AG1-IB / isolate 7/3/14)</name>
    <name type="common">Lettuce bottom rot fungus</name>
    <name type="synonym">Rhizoctonia solani</name>
    <dbReference type="NCBI Taxonomy" id="1108050"/>
    <lineage>
        <taxon>Eukaryota</taxon>
        <taxon>Fungi</taxon>
        <taxon>Dikarya</taxon>
        <taxon>Basidiomycota</taxon>
        <taxon>Agaricomycotina</taxon>
        <taxon>Agaricomycetes</taxon>
        <taxon>Cantharellales</taxon>
        <taxon>Ceratobasidiaceae</taxon>
        <taxon>Rhizoctonia</taxon>
        <taxon>Rhizoctonia solani AG-1</taxon>
    </lineage>
</organism>
<dbReference type="OrthoDB" id="2562973at2759"/>
<dbReference type="InterPro" id="IPR054586">
    <property type="entry name" value="MACPF_1_fungal"/>
</dbReference>
<evidence type="ECO:0000313" key="4">
    <source>
        <dbReference type="Proteomes" id="UP000059188"/>
    </source>
</evidence>
<name>A0A0B7FT80_THACB</name>
<feature type="region of interest" description="Disordered" evidence="1">
    <location>
        <begin position="124"/>
        <end position="168"/>
    </location>
</feature>